<evidence type="ECO:0000313" key="2">
    <source>
        <dbReference type="EMBL" id="AKQ64432.1"/>
    </source>
</evidence>
<dbReference type="InterPro" id="IPR001466">
    <property type="entry name" value="Beta-lactam-related"/>
</dbReference>
<dbReference type="PATRIC" id="fig|1297742.4.peg.1360"/>
<reference evidence="2 3" key="1">
    <citation type="journal article" date="2016" name="PLoS ONE">
        <title>Complete Genome Sequence and Comparative Genomics of a Novel Myxobacterium Myxococcus hansupus.</title>
        <authorList>
            <person name="Sharma G."/>
            <person name="Narwani T."/>
            <person name="Subramanian S."/>
        </authorList>
    </citation>
    <scope>NUCLEOTIDE SEQUENCE [LARGE SCALE GENOMIC DNA]</scope>
    <source>
        <strain evidence="3">mixupus</strain>
    </source>
</reference>
<sequence length="549" mass="60066">MTSEPGAVMDAVQREQIDGLFSAWDHAEGPGGAVGIYREGELIHARGYGAANLESAVPITPATVFHVASLSKQFTAVLVGLLAREGHFSLDDDIRRYLPELPKGPPITFRHIIHHTSGLRDQWDLLRLAGWRAADLKTTGDILWLATRQQALNFPTGTRYQYINTGYTLMAIAVERITGRSLQAQAEAHLFAPLGMQHTCFQDDHQKLVRNRALAYSREAGGPWKLNLPAYETIGPTGLLSTVEDFARWERNFLSPTVGDADFIRQLSRPGTFDDGRPLGYGFGLILGQYRGLPVAEHAGGDAGFASYFLRFPEQRLAVAIFCNAAELRPGPLTRRIADILLADHFKEAPSVDLHAPSWAGRAAGASDAAADAFEAMTGLYRDTWSGTTLGVEDRGGRLFLVPSTGGTYELLPAGPGCWRFPDVEAQCQFTPAREDAPARMQVTHAGQTTALCERVEVAPKRPESLAEYAGTYRSDDLGVHYTLAVSGASLVLRREKFAEARVQFTSEDDGATRSGDGLHLRFVRDSRGHISGLLVSAERAWNIHFVRA</sequence>
<dbReference type="Proteomes" id="UP000009026">
    <property type="component" value="Chromosome"/>
</dbReference>
<name>A0A0H4X978_9BACT</name>
<dbReference type="PANTHER" id="PTHR46825:SF9">
    <property type="entry name" value="BETA-LACTAMASE-RELATED DOMAIN-CONTAINING PROTEIN"/>
    <property type="match status" value="1"/>
</dbReference>
<proteinExistence type="predicted"/>
<evidence type="ECO:0000313" key="3">
    <source>
        <dbReference type="Proteomes" id="UP000009026"/>
    </source>
</evidence>
<dbReference type="eggNOG" id="COG1680">
    <property type="taxonomic scope" value="Bacteria"/>
</dbReference>
<dbReference type="InterPro" id="IPR012338">
    <property type="entry name" value="Beta-lactam/transpept-like"/>
</dbReference>
<accession>A0A0H4X978</accession>
<keyword evidence="3" id="KW-1185">Reference proteome</keyword>
<dbReference type="InterPro" id="IPR050491">
    <property type="entry name" value="AmpC-like"/>
</dbReference>
<dbReference type="RefSeq" id="WP_226994219.1">
    <property type="nucleotide sequence ID" value="NZ_CP012109.1"/>
</dbReference>
<dbReference type="AlphaFoldDB" id="A0A0H4X978"/>
<dbReference type="Pfam" id="PF00144">
    <property type="entry name" value="Beta-lactamase"/>
    <property type="match status" value="1"/>
</dbReference>
<dbReference type="EMBL" id="CP012109">
    <property type="protein sequence ID" value="AKQ64432.1"/>
    <property type="molecule type" value="Genomic_DNA"/>
</dbReference>
<dbReference type="PANTHER" id="PTHR46825">
    <property type="entry name" value="D-ALANYL-D-ALANINE-CARBOXYPEPTIDASE/ENDOPEPTIDASE AMPH"/>
    <property type="match status" value="1"/>
</dbReference>
<evidence type="ECO:0000259" key="1">
    <source>
        <dbReference type="Pfam" id="PF00144"/>
    </source>
</evidence>
<dbReference type="STRING" id="1297742.A176_001344"/>
<organism evidence="2 3">
    <name type="scientific">Pseudomyxococcus hansupus</name>
    <dbReference type="NCBI Taxonomy" id="1297742"/>
    <lineage>
        <taxon>Bacteria</taxon>
        <taxon>Pseudomonadati</taxon>
        <taxon>Myxococcota</taxon>
        <taxon>Myxococcia</taxon>
        <taxon>Myxococcales</taxon>
        <taxon>Cystobacterineae</taxon>
        <taxon>Myxococcaceae</taxon>
        <taxon>Pseudomyxococcus</taxon>
    </lineage>
</organism>
<feature type="domain" description="Beta-lactamase-related" evidence="1">
    <location>
        <begin position="28"/>
        <end position="328"/>
    </location>
</feature>
<dbReference type="SUPFAM" id="SSF56601">
    <property type="entry name" value="beta-lactamase/transpeptidase-like"/>
    <property type="match status" value="1"/>
</dbReference>
<gene>
    <name evidence="2" type="ORF">A176_001344</name>
</gene>
<protein>
    <submittedName>
        <fullName evidence="2">Penicillin-binding protein</fullName>
    </submittedName>
</protein>
<dbReference type="KEGG" id="mym:A176_001344"/>
<dbReference type="Gene3D" id="3.40.710.10">
    <property type="entry name" value="DD-peptidase/beta-lactamase superfamily"/>
    <property type="match status" value="1"/>
</dbReference>